<dbReference type="EMBL" id="GBRH01181521">
    <property type="protein sequence ID" value="JAE16375.1"/>
    <property type="molecule type" value="Transcribed_RNA"/>
</dbReference>
<dbReference type="AlphaFoldDB" id="A0A0A9FU42"/>
<sequence length="29" mass="3220">MTCLHICSGAGSLIPLKVYLLVRFQILVM</sequence>
<accession>A0A0A9FU42</accession>
<name>A0A0A9FU42_ARUDO</name>
<organism evidence="1">
    <name type="scientific">Arundo donax</name>
    <name type="common">Giant reed</name>
    <name type="synonym">Donax arundinaceus</name>
    <dbReference type="NCBI Taxonomy" id="35708"/>
    <lineage>
        <taxon>Eukaryota</taxon>
        <taxon>Viridiplantae</taxon>
        <taxon>Streptophyta</taxon>
        <taxon>Embryophyta</taxon>
        <taxon>Tracheophyta</taxon>
        <taxon>Spermatophyta</taxon>
        <taxon>Magnoliopsida</taxon>
        <taxon>Liliopsida</taxon>
        <taxon>Poales</taxon>
        <taxon>Poaceae</taxon>
        <taxon>PACMAD clade</taxon>
        <taxon>Arundinoideae</taxon>
        <taxon>Arundineae</taxon>
        <taxon>Arundo</taxon>
    </lineage>
</organism>
<proteinExistence type="predicted"/>
<reference evidence="1" key="1">
    <citation type="submission" date="2014-09" db="EMBL/GenBank/DDBJ databases">
        <authorList>
            <person name="Magalhaes I.L.F."/>
            <person name="Oliveira U."/>
            <person name="Santos F.R."/>
            <person name="Vidigal T.H.D.A."/>
            <person name="Brescovit A.D."/>
            <person name="Santos A.J."/>
        </authorList>
    </citation>
    <scope>NUCLEOTIDE SEQUENCE</scope>
    <source>
        <tissue evidence="1">Shoot tissue taken approximately 20 cm above the soil surface</tissue>
    </source>
</reference>
<reference evidence="1" key="2">
    <citation type="journal article" date="2015" name="Data Brief">
        <title>Shoot transcriptome of the giant reed, Arundo donax.</title>
        <authorList>
            <person name="Barrero R.A."/>
            <person name="Guerrero F.D."/>
            <person name="Moolhuijzen P."/>
            <person name="Goolsby J.A."/>
            <person name="Tidwell J."/>
            <person name="Bellgard S.E."/>
            <person name="Bellgard M.I."/>
        </authorList>
    </citation>
    <scope>NUCLEOTIDE SEQUENCE</scope>
    <source>
        <tissue evidence="1">Shoot tissue taken approximately 20 cm above the soil surface</tissue>
    </source>
</reference>
<evidence type="ECO:0000313" key="1">
    <source>
        <dbReference type="EMBL" id="JAE16375.1"/>
    </source>
</evidence>
<protein>
    <submittedName>
        <fullName evidence="1">Uncharacterized protein</fullName>
    </submittedName>
</protein>